<keyword evidence="3" id="KW-0479">Metal-binding</keyword>
<dbReference type="NCBIfam" id="TIGR01413">
    <property type="entry name" value="Dyp_perox_fam"/>
    <property type="match status" value="1"/>
</dbReference>
<feature type="domain" description="Dyp-type peroxidase N-terminal" evidence="8">
    <location>
        <begin position="11"/>
        <end position="136"/>
    </location>
</feature>
<dbReference type="GO" id="GO:0020037">
    <property type="term" value="F:heme binding"/>
    <property type="evidence" value="ECO:0007669"/>
    <property type="project" value="InterPro"/>
</dbReference>
<reference evidence="11" key="1">
    <citation type="submission" date="2016-10" db="EMBL/GenBank/DDBJ databases">
        <authorList>
            <person name="Varghese N."/>
            <person name="Submissions S."/>
        </authorList>
    </citation>
    <scope>NUCLEOTIDE SEQUENCE [LARGE SCALE GENOMIC DNA]</scope>
    <source>
        <strain evidence="11">DSM 45237</strain>
    </source>
</reference>
<dbReference type="InterPro" id="IPR011008">
    <property type="entry name" value="Dimeric_a/b-barrel"/>
</dbReference>
<dbReference type="GO" id="GO:0004601">
    <property type="term" value="F:peroxidase activity"/>
    <property type="evidence" value="ECO:0007669"/>
    <property type="project" value="UniProtKB-KW"/>
</dbReference>
<evidence type="ECO:0000256" key="1">
    <source>
        <dbReference type="ARBA" id="ARBA00001970"/>
    </source>
</evidence>
<dbReference type="RefSeq" id="WP_069112830.1">
    <property type="nucleotide sequence ID" value="NZ_FNUC01000003.1"/>
</dbReference>
<dbReference type="InterPro" id="IPR048327">
    <property type="entry name" value="Dyp_perox_N"/>
</dbReference>
<evidence type="ECO:0000313" key="10">
    <source>
        <dbReference type="EMBL" id="SEE67118.1"/>
    </source>
</evidence>
<organism evidence="10 11">
    <name type="scientific">Jiangella alba</name>
    <dbReference type="NCBI Taxonomy" id="561176"/>
    <lineage>
        <taxon>Bacteria</taxon>
        <taxon>Bacillati</taxon>
        <taxon>Actinomycetota</taxon>
        <taxon>Actinomycetes</taxon>
        <taxon>Jiangellales</taxon>
        <taxon>Jiangellaceae</taxon>
        <taxon>Jiangella</taxon>
    </lineage>
</organism>
<evidence type="ECO:0000256" key="7">
    <source>
        <dbReference type="SAM" id="MobiDB-lite"/>
    </source>
</evidence>
<dbReference type="Pfam" id="PF04261">
    <property type="entry name" value="Dyp_perox_N"/>
    <property type="match status" value="1"/>
</dbReference>
<evidence type="ECO:0000256" key="2">
    <source>
        <dbReference type="ARBA" id="ARBA00022559"/>
    </source>
</evidence>
<evidence type="ECO:0000256" key="6">
    <source>
        <dbReference type="ARBA" id="ARBA00025737"/>
    </source>
</evidence>
<evidence type="ECO:0000256" key="5">
    <source>
        <dbReference type="ARBA" id="ARBA00023004"/>
    </source>
</evidence>
<dbReference type="GO" id="GO:0046872">
    <property type="term" value="F:metal ion binding"/>
    <property type="evidence" value="ECO:0007669"/>
    <property type="project" value="UniProtKB-KW"/>
</dbReference>
<dbReference type="AlphaFoldDB" id="A0A1H5KT10"/>
<gene>
    <name evidence="10" type="ORF">SAMN04488561_2201</name>
</gene>
<dbReference type="PROSITE" id="PS51404">
    <property type="entry name" value="DYP_PEROXIDASE"/>
    <property type="match status" value="1"/>
</dbReference>
<dbReference type="OrthoDB" id="3251355at2"/>
<keyword evidence="4" id="KW-0560">Oxidoreductase</keyword>
<protein>
    <submittedName>
        <fullName evidence="10">Putative iron-dependent peroxidase</fullName>
    </submittedName>
</protein>
<comment type="similarity">
    <text evidence="6">Belongs to the DyP-type peroxidase family.</text>
</comment>
<evidence type="ECO:0000256" key="4">
    <source>
        <dbReference type="ARBA" id="ARBA00023002"/>
    </source>
</evidence>
<dbReference type="SUPFAM" id="SSF54909">
    <property type="entry name" value="Dimeric alpha+beta barrel"/>
    <property type="match status" value="1"/>
</dbReference>
<dbReference type="Pfam" id="PF20628">
    <property type="entry name" value="Dyp_perox_C"/>
    <property type="match status" value="1"/>
</dbReference>
<evidence type="ECO:0000259" key="8">
    <source>
        <dbReference type="Pfam" id="PF04261"/>
    </source>
</evidence>
<sequence>MTDAATPQDVLGLLTEAAIFLVVTVDDGGEDTARDLLADLSGLTRAVGFRGPGDGLTCVAGIGAAAWPRVIGGDPPSGLHPFQEIAGRTHTAPATPGDLLFHLRARRMDLCFELATLITGRLAGAATVVDEVHGFRYFDQRDLLGFVDGTENPTGAAAAAAVLSDEPGFEGGSYVVVQKYVHDMDAWNALPVEEQERVIGRRKLSDVELSDAEQPANSHVALTTITDDDGEEREILRDNMPFGRAGTGEFGTYFIGYAAHPDVIEEMLVNMFVGRPPGNHDRILDFSVAVTGALFAVPTVDALDGLADPPSPTPATDGSLNVGSLRRSDAS</sequence>
<feature type="region of interest" description="Disordered" evidence="7">
    <location>
        <begin position="306"/>
        <end position="331"/>
    </location>
</feature>
<dbReference type="STRING" id="561176.SAMN04488561_2201"/>
<name>A0A1H5KT10_9ACTN</name>
<keyword evidence="2 10" id="KW-0575">Peroxidase</keyword>
<keyword evidence="5" id="KW-0408">Iron</keyword>
<dbReference type="Proteomes" id="UP000181980">
    <property type="component" value="Unassembled WGS sequence"/>
</dbReference>
<dbReference type="InterPro" id="IPR048328">
    <property type="entry name" value="Dyp_perox_C"/>
</dbReference>
<proteinExistence type="inferred from homology"/>
<dbReference type="EMBL" id="FNUC01000003">
    <property type="protein sequence ID" value="SEE67118.1"/>
    <property type="molecule type" value="Genomic_DNA"/>
</dbReference>
<comment type="cofactor">
    <cofactor evidence="1">
        <name>heme b</name>
        <dbReference type="ChEBI" id="CHEBI:60344"/>
    </cofactor>
</comment>
<feature type="domain" description="Dyp-type peroxidase C-terminal" evidence="9">
    <location>
        <begin position="139"/>
        <end position="301"/>
    </location>
</feature>
<evidence type="ECO:0000313" key="11">
    <source>
        <dbReference type="Proteomes" id="UP000181980"/>
    </source>
</evidence>
<evidence type="ECO:0000256" key="3">
    <source>
        <dbReference type="ARBA" id="ARBA00022723"/>
    </source>
</evidence>
<dbReference type="PANTHER" id="PTHR30521:SF0">
    <property type="entry name" value="DYP-TYPE PEROXIDASE FAMILY PROTEIN"/>
    <property type="match status" value="1"/>
</dbReference>
<dbReference type="PANTHER" id="PTHR30521">
    <property type="entry name" value="DEFERROCHELATASE/PEROXIDASE"/>
    <property type="match status" value="1"/>
</dbReference>
<accession>A0A1H5KT10</accession>
<dbReference type="GO" id="GO:0005829">
    <property type="term" value="C:cytosol"/>
    <property type="evidence" value="ECO:0007669"/>
    <property type="project" value="TreeGrafter"/>
</dbReference>
<dbReference type="InterPro" id="IPR006314">
    <property type="entry name" value="Dyp_peroxidase"/>
</dbReference>
<keyword evidence="11" id="KW-1185">Reference proteome</keyword>
<evidence type="ECO:0000259" key="9">
    <source>
        <dbReference type="Pfam" id="PF20628"/>
    </source>
</evidence>